<organism evidence="8 9">
    <name type="scientific">Kitasatospora misakiensis</name>
    <dbReference type="NCBI Taxonomy" id="67330"/>
    <lineage>
        <taxon>Bacteria</taxon>
        <taxon>Bacillati</taxon>
        <taxon>Actinomycetota</taxon>
        <taxon>Actinomycetes</taxon>
        <taxon>Kitasatosporales</taxon>
        <taxon>Streptomycetaceae</taxon>
        <taxon>Kitasatospora</taxon>
    </lineage>
</organism>
<keyword evidence="9" id="KW-1185">Reference proteome</keyword>
<evidence type="ECO:0000259" key="7">
    <source>
        <dbReference type="PROSITE" id="PS51012"/>
    </source>
</evidence>
<sequence length="397" mass="41561">MSVEHTTAEAGSGSGSGSDSAAVPGPRPASPGGTPPAPVERERVSAFVSLSRVMVVAFVRDRTALFFVLLFPLLFLMFFGTLLKGASSPHAKVEQVGAVQVLDSVQGEARAGLEQVLTITKSADEAAALEKVRKGDLDAMIKEGPDGKVVVRYSAADQVRAGAIQGIVNSVVQQANQAASGKPPAFVLESSRVEDESLKPIQFLTPGLLGWAVATGAVFGASLTLVGWRQKKVLRRLRLAPVSAGAIVGSRVAVSVLTALAQTAVFLVVATTPFFGLRLTGDWWLIVPLVVCATIAFMSIGLLAGSIAKTEEAANGISQIIVLPMSFLSGSFFPTDDMPGWLKAISEALPLRHLVTASQSVLTRGGGVMDALPTMGGLLLFAAVLTGISWKLFRWED</sequence>
<feature type="transmembrane region" description="Helical" evidence="6">
    <location>
        <begin position="248"/>
        <end position="271"/>
    </location>
</feature>
<feature type="transmembrane region" description="Helical" evidence="6">
    <location>
        <begin position="64"/>
        <end position="83"/>
    </location>
</feature>
<evidence type="ECO:0000256" key="1">
    <source>
        <dbReference type="ARBA" id="ARBA00004141"/>
    </source>
</evidence>
<feature type="transmembrane region" description="Helical" evidence="6">
    <location>
        <begin position="208"/>
        <end position="228"/>
    </location>
</feature>
<evidence type="ECO:0000256" key="5">
    <source>
        <dbReference type="SAM" id="MobiDB-lite"/>
    </source>
</evidence>
<dbReference type="Proteomes" id="UP001595975">
    <property type="component" value="Unassembled WGS sequence"/>
</dbReference>
<keyword evidence="4 6" id="KW-0472">Membrane</keyword>
<keyword evidence="3 6" id="KW-1133">Transmembrane helix</keyword>
<dbReference type="PANTHER" id="PTHR43027">
    <property type="entry name" value="DOXORUBICIN RESISTANCE ABC TRANSPORTER PERMEASE PROTEIN DRRC-RELATED"/>
    <property type="match status" value="1"/>
</dbReference>
<feature type="transmembrane region" description="Helical" evidence="6">
    <location>
        <begin position="371"/>
        <end position="393"/>
    </location>
</feature>
<reference evidence="9" key="1">
    <citation type="journal article" date="2019" name="Int. J. Syst. Evol. Microbiol.">
        <title>The Global Catalogue of Microorganisms (GCM) 10K type strain sequencing project: providing services to taxonomists for standard genome sequencing and annotation.</title>
        <authorList>
            <consortium name="The Broad Institute Genomics Platform"/>
            <consortium name="The Broad Institute Genome Sequencing Center for Infectious Disease"/>
            <person name="Wu L."/>
            <person name="Ma J."/>
        </authorList>
    </citation>
    <scope>NUCLEOTIDE SEQUENCE [LARGE SCALE GENOMIC DNA]</scope>
    <source>
        <strain evidence="9">CGMCC 4.1437</strain>
    </source>
</reference>
<dbReference type="RefSeq" id="WP_380229259.1">
    <property type="nucleotide sequence ID" value="NZ_JBHSOF010000061.1"/>
</dbReference>
<dbReference type="Pfam" id="PF12698">
    <property type="entry name" value="ABC2_membrane_3"/>
    <property type="match status" value="1"/>
</dbReference>
<evidence type="ECO:0000256" key="4">
    <source>
        <dbReference type="ARBA" id="ARBA00023136"/>
    </source>
</evidence>
<dbReference type="InterPro" id="IPR013525">
    <property type="entry name" value="ABC2_TM"/>
</dbReference>
<protein>
    <submittedName>
        <fullName evidence="8">ABC transporter permease</fullName>
    </submittedName>
</protein>
<feature type="region of interest" description="Disordered" evidence="5">
    <location>
        <begin position="1"/>
        <end position="38"/>
    </location>
</feature>
<dbReference type="PROSITE" id="PS51012">
    <property type="entry name" value="ABC_TM2"/>
    <property type="match status" value="1"/>
</dbReference>
<keyword evidence="2 6" id="KW-0812">Transmembrane</keyword>
<evidence type="ECO:0000256" key="2">
    <source>
        <dbReference type="ARBA" id="ARBA00022692"/>
    </source>
</evidence>
<gene>
    <name evidence="8" type="ORF">ACFP3U_32045</name>
</gene>
<evidence type="ECO:0000256" key="3">
    <source>
        <dbReference type="ARBA" id="ARBA00022989"/>
    </source>
</evidence>
<comment type="subcellular location">
    <subcellularLocation>
        <location evidence="1">Membrane</location>
        <topology evidence="1">Multi-pass membrane protein</topology>
    </subcellularLocation>
</comment>
<dbReference type="EMBL" id="JBHSOF010000061">
    <property type="protein sequence ID" value="MFC5667588.1"/>
    <property type="molecule type" value="Genomic_DNA"/>
</dbReference>
<feature type="transmembrane region" description="Helical" evidence="6">
    <location>
        <begin position="316"/>
        <end position="333"/>
    </location>
</feature>
<evidence type="ECO:0000313" key="9">
    <source>
        <dbReference type="Proteomes" id="UP001595975"/>
    </source>
</evidence>
<name>A0ABW0XAK8_9ACTN</name>
<accession>A0ABW0XAK8</accession>
<evidence type="ECO:0000313" key="8">
    <source>
        <dbReference type="EMBL" id="MFC5667588.1"/>
    </source>
</evidence>
<feature type="transmembrane region" description="Helical" evidence="6">
    <location>
        <begin position="283"/>
        <end position="304"/>
    </location>
</feature>
<dbReference type="PANTHER" id="PTHR43027:SF2">
    <property type="entry name" value="TRANSPORT PERMEASE PROTEIN"/>
    <property type="match status" value="1"/>
</dbReference>
<feature type="domain" description="ABC transmembrane type-2" evidence="7">
    <location>
        <begin position="165"/>
        <end position="396"/>
    </location>
</feature>
<proteinExistence type="predicted"/>
<dbReference type="InterPro" id="IPR047817">
    <property type="entry name" value="ABC2_TM_bact-type"/>
</dbReference>
<feature type="compositionally biased region" description="Pro residues" evidence="5">
    <location>
        <begin position="25"/>
        <end position="38"/>
    </location>
</feature>
<evidence type="ECO:0000256" key="6">
    <source>
        <dbReference type="SAM" id="Phobius"/>
    </source>
</evidence>
<dbReference type="InterPro" id="IPR052902">
    <property type="entry name" value="ABC-2_transporter"/>
</dbReference>
<comment type="caution">
    <text evidence="8">The sequence shown here is derived from an EMBL/GenBank/DDBJ whole genome shotgun (WGS) entry which is preliminary data.</text>
</comment>